<gene>
    <name evidence="2" type="ORF">TIFTF001_029635</name>
</gene>
<accession>A0AA88IYC3</accession>
<name>A0AA88IYC3_FICCA</name>
<evidence type="ECO:0000256" key="1">
    <source>
        <dbReference type="SAM" id="MobiDB-lite"/>
    </source>
</evidence>
<comment type="caution">
    <text evidence="2">The sequence shown here is derived from an EMBL/GenBank/DDBJ whole genome shotgun (WGS) entry which is preliminary data.</text>
</comment>
<dbReference type="Proteomes" id="UP001187192">
    <property type="component" value="Unassembled WGS sequence"/>
</dbReference>
<proteinExistence type="predicted"/>
<dbReference type="EMBL" id="BTGU01000100">
    <property type="protein sequence ID" value="GMN60543.1"/>
    <property type="molecule type" value="Genomic_DNA"/>
</dbReference>
<keyword evidence="3" id="KW-1185">Reference proteome</keyword>
<reference evidence="2" key="1">
    <citation type="submission" date="2023-07" db="EMBL/GenBank/DDBJ databases">
        <title>draft genome sequence of fig (Ficus carica).</title>
        <authorList>
            <person name="Takahashi T."/>
            <person name="Nishimura K."/>
        </authorList>
    </citation>
    <scope>NUCLEOTIDE SEQUENCE</scope>
</reference>
<organism evidence="2 3">
    <name type="scientific">Ficus carica</name>
    <name type="common">Common fig</name>
    <dbReference type="NCBI Taxonomy" id="3494"/>
    <lineage>
        <taxon>Eukaryota</taxon>
        <taxon>Viridiplantae</taxon>
        <taxon>Streptophyta</taxon>
        <taxon>Embryophyta</taxon>
        <taxon>Tracheophyta</taxon>
        <taxon>Spermatophyta</taxon>
        <taxon>Magnoliopsida</taxon>
        <taxon>eudicotyledons</taxon>
        <taxon>Gunneridae</taxon>
        <taxon>Pentapetalae</taxon>
        <taxon>rosids</taxon>
        <taxon>fabids</taxon>
        <taxon>Rosales</taxon>
        <taxon>Moraceae</taxon>
        <taxon>Ficeae</taxon>
        <taxon>Ficus</taxon>
    </lineage>
</organism>
<evidence type="ECO:0000313" key="3">
    <source>
        <dbReference type="Proteomes" id="UP001187192"/>
    </source>
</evidence>
<feature type="compositionally biased region" description="Polar residues" evidence="1">
    <location>
        <begin position="204"/>
        <end position="220"/>
    </location>
</feature>
<sequence>MPTRVWLEVYFKKNPKPTTGGTRVGPPNLVCSGRPHHPRGPWTIRKNEKLARLLDHHYVIGHLSNPDHFTLFTVADYRAITVADQFNPVKLGMAKANFSVSRHFFTSATSPVTLSSIWLKWLWATALPENARQSTLLKWDALPEYGRPEPREGRTRPHSLCQNLGPPDMSYYHHPPWKTSVVAKQPSPGHRAFSPTLPLVGSANKRNTLTSDPSTSYGKL</sequence>
<feature type="region of interest" description="Disordered" evidence="1">
    <location>
        <begin position="183"/>
        <end position="220"/>
    </location>
</feature>
<evidence type="ECO:0000313" key="2">
    <source>
        <dbReference type="EMBL" id="GMN60543.1"/>
    </source>
</evidence>
<dbReference type="AlphaFoldDB" id="A0AA88IYC3"/>
<protein>
    <submittedName>
        <fullName evidence="2">Uncharacterized protein</fullName>
    </submittedName>
</protein>